<feature type="domain" description="Peptidase S74" evidence="2">
    <location>
        <begin position="1357"/>
        <end position="1450"/>
    </location>
</feature>
<name>A0A3M9XWD2_9HYPH</name>
<dbReference type="InterPro" id="IPR030392">
    <property type="entry name" value="S74_ICA"/>
</dbReference>
<dbReference type="EMBL" id="QWDD01000001">
    <property type="protein sequence ID" value="RNJ51378.1"/>
    <property type="molecule type" value="Genomic_DNA"/>
</dbReference>
<dbReference type="PROSITE" id="PS51688">
    <property type="entry name" value="ICA"/>
    <property type="match status" value="1"/>
</dbReference>
<evidence type="ECO:0000259" key="2">
    <source>
        <dbReference type="PROSITE" id="PS51688"/>
    </source>
</evidence>
<dbReference type="InterPro" id="IPR013783">
    <property type="entry name" value="Ig-like_fold"/>
</dbReference>
<gene>
    <name evidence="3" type="ORF">D1O30_19040</name>
</gene>
<dbReference type="InterPro" id="IPR006626">
    <property type="entry name" value="PbH1"/>
</dbReference>
<evidence type="ECO:0000313" key="3">
    <source>
        <dbReference type="EMBL" id="RNJ51378.1"/>
    </source>
</evidence>
<keyword evidence="4" id="KW-1185">Reference proteome</keyword>
<protein>
    <submittedName>
        <fullName evidence="3">DUF5011 domain-containing protein</fullName>
    </submittedName>
</protein>
<dbReference type="Gene3D" id="2.60.40.10">
    <property type="entry name" value="Immunoglobulins"/>
    <property type="match status" value="1"/>
</dbReference>
<organism evidence="3 4">
    <name type="scientific">Methylocystis hirsuta</name>
    <dbReference type="NCBI Taxonomy" id="369798"/>
    <lineage>
        <taxon>Bacteria</taxon>
        <taxon>Pseudomonadati</taxon>
        <taxon>Pseudomonadota</taxon>
        <taxon>Alphaproteobacteria</taxon>
        <taxon>Hyphomicrobiales</taxon>
        <taxon>Methylocystaceae</taxon>
        <taxon>Methylocystis</taxon>
    </lineage>
</organism>
<sequence length="1629" mass="164677">MHAVAAFLASIVTFMSGIFGSPLLASNSPANMPTAQPAAAAAAQTEITGDPFNDAAVASAVAAALAAAPSSAVSPPPAQTTINQPVIERIIERIVPQGAATVSTETLAAILADFEQSISRRIVALDPPKAAIPEQVAAGGNSAAYYFVPASQRIDQLTNTTINTPTITGGSISGASVAGYLPLSGGTITGALSGTDLTLSGVLTAGTLSVAGVSSGGAIFAPYFSATSTTATSTFAGGLSAAVLSLTNPLALAYGGTGTSSPTGALSNFQFLRSDTGAVARTAFDKLGESSVSVKDFGAKCDGSTDDSAAITAALATGRPVYVPKCTSPYVITSTVVRATNAVRAQGAQLRCEAGTVFDNRVANGPAFRFSGYQGSPNTYQINDAFENCEITTTTNPASSSGIEVTGVYLFRIANNYIHDISGSGIVLTSVNGDSDGVQFGTIENNTILRTGADGIKADNMGYASAVGGIYFKNNWALNSGGSGISIKGRSIQFFVNSVGYNAAYGINIPYDAGGGSSAYSEDLYFNGGENDSNALGGINIESGNYIIMDNVQITGASLPTFPPFGIKLGDGVHPLRNVDVRVPRFRIDYDQPFTAFIIGTSTIGTRITNPQFGLFGDQVRFQNAAADTVCIENNRITGCTAGNAAPGSLTLADASAGGRTLLIQSAYNSFGGLIQQSNTSGALTINNEGSNGLGDILFQNASTTRLMLKSTSESRTIFGIGEVIAPSSTVSVLGNMSIGNSTTFSRAFAPTGGLLVQGNVGIGTTTPGSLLSLNNIANFTTATSTFYSTGGINLTSGCFSVNGSCLGNGMTYSFTYPLINTGNTISLAYGTTTANTWSSVQTLASGFVSQASSTVVGDFTATGFHDTSGTTGGYKIDGNLILQASTTNTSVAVGRLAGAGLLSSSLGNVALGYQALNIATSTFNTAIGYQALYGAGSVVSGSGSNTAVGYQALRLNTSGNSNSAFGVQALFANTSGIRNSAFGVSALGANTTANDNSAFGWNAMGANQTGAENTAIGRSALYNTISGSGNVALGWRALYSATSTSNLVAVGYQALTNNTSGIENTAVGHQAGVQVTTGNDNTFSGFFAGFNMTTGNSNTVFGARAGLNATSTYENTLIGALTGQNISQAAGAAYGQGETLIGYNAGNAITTGTYNTFVGHQAGKVLTTGGSNTGIGRAVFNALTLGAYNTGLGHASGFYVTTGGSNVCLGNSACSNPLTYGAGIQTGSYNIGIGEYAGATGDFTNTTAIGNYAAPGASNVMVLSSASSTYAQSVGVASTTPWGKFVIDTSNLAAGTPEFSVGSSTRNDLIVMQSGNVGIGTTSPTAQLHTTGTVRFSNFGAGTLTTDASGNLSVSSDERLKNIDAPFTRGLADIAKLSPISYHWNVVSGLDMGTQYAGFSAQNVQAAIPEAVGSSTSGYLTLQDRPLIAAVVNAIKELSAKLDTLATHVSGFAESFTTKELVATNGRFDEVDARTLCLDGVCITKDQLAAVLAATGQSNSPGLPASASTPQAPVIEINGNASSTIEVGNIYNDLGARIIAPDSDLNLGIVILLDGATTTAVSIDTSTPGEHAILYTVTSPTSGLTGSAIRTIIVSPAEQPPAPPANDNPFNLAPANDNASSTPAAESI</sequence>
<feature type="compositionally biased region" description="Low complexity" evidence="1">
    <location>
        <begin position="1608"/>
        <end position="1620"/>
    </location>
</feature>
<dbReference type="Pfam" id="PF13884">
    <property type="entry name" value="Peptidase_S74"/>
    <property type="match status" value="1"/>
</dbReference>
<dbReference type="Pfam" id="PF16403">
    <property type="entry name" value="Bact_surface_Ig-like"/>
    <property type="match status" value="1"/>
</dbReference>
<dbReference type="InterPro" id="IPR032179">
    <property type="entry name" value="Cry22Aa_Ig-like"/>
</dbReference>
<dbReference type="OrthoDB" id="3193214at2"/>
<dbReference type="InterPro" id="IPR012334">
    <property type="entry name" value="Pectin_lyas_fold"/>
</dbReference>
<dbReference type="SMART" id="SM00710">
    <property type="entry name" value="PbH1"/>
    <property type="match status" value="7"/>
</dbReference>
<dbReference type="SUPFAM" id="SSF51126">
    <property type="entry name" value="Pectin lyase-like"/>
    <property type="match status" value="1"/>
</dbReference>
<proteinExistence type="predicted"/>
<dbReference type="Proteomes" id="UP000268623">
    <property type="component" value="Unassembled WGS sequence"/>
</dbReference>
<dbReference type="Gene3D" id="2.160.20.10">
    <property type="entry name" value="Single-stranded right-handed beta-helix, Pectin lyase-like"/>
    <property type="match status" value="1"/>
</dbReference>
<dbReference type="InterPro" id="IPR011050">
    <property type="entry name" value="Pectin_lyase_fold/virulence"/>
</dbReference>
<evidence type="ECO:0000256" key="1">
    <source>
        <dbReference type="SAM" id="MobiDB-lite"/>
    </source>
</evidence>
<accession>A0A3M9XWD2</accession>
<dbReference type="InterPro" id="IPR024535">
    <property type="entry name" value="RHGA/B-epi-like_pectate_lyase"/>
</dbReference>
<dbReference type="Pfam" id="PF12708">
    <property type="entry name" value="Pect-lyase_RHGA_epim"/>
    <property type="match status" value="1"/>
</dbReference>
<comment type="caution">
    <text evidence="3">The sequence shown here is derived from an EMBL/GenBank/DDBJ whole genome shotgun (WGS) entry which is preliminary data.</text>
</comment>
<evidence type="ECO:0000313" key="4">
    <source>
        <dbReference type="Proteomes" id="UP000268623"/>
    </source>
</evidence>
<reference evidence="3 4" key="1">
    <citation type="submission" date="2018-08" db="EMBL/GenBank/DDBJ databases">
        <title>Genome sequence of Methylocystis hirsuta CSC1, a methanotroph able to accumulate PHAs.</title>
        <authorList>
            <person name="Bordel S."/>
            <person name="Rodriguez E."/>
            <person name="Gancedo J."/>
            <person name="Munoz R."/>
        </authorList>
    </citation>
    <scope>NUCLEOTIDE SEQUENCE [LARGE SCALE GENOMIC DNA]</scope>
    <source>
        <strain evidence="3 4">CSC1</strain>
    </source>
</reference>
<dbReference type="RefSeq" id="WP_123177248.1">
    <property type="nucleotide sequence ID" value="NZ_QWDD01000001.1"/>
</dbReference>
<feature type="region of interest" description="Disordered" evidence="1">
    <location>
        <begin position="1598"/>
        <end position="1629"/>
    </location>
</feature>